<evidence type="ECO:0000313" key="1">
    <source>
        <dbReference type="EMBL" id="KAI8542769.1"/>
    </source>
</evidence>
<protein>
    <submittedName>
        <fullName evidence="1">Uncharacterized protein</fullName>
    </submittedName>
</protein>
<organism evidence="1 2">
    <name type="scientific">Rhododendron molle</name>
    <name type="common">Chinese azalea</name>
    <name type="synonym">Azalea mollis</name>
    <dbReference type="NCBI Taxonomy" id="49168"/>
    <lineage>
        <taxon>Eukaryota</taxon>
        <taxon>Viridiplantae</taxon>
        <taxon>Streptophyta</taxon>
        <taxon>Embryophyta</taxon>
        <taxon>Tracheophyta</taxon>
        <taxon>Spermatophyta</taxon>
        <taxon>Magnoliopsida</taxon>
        <taxon>eudicotyledons</taxon>
        <taxon>Gunneridae</taxon>
        <taxon>Pentapetalae</taxon>
        <taxon>asterids</taxon>
        <taxon>Ericales</taxon>
        <taxon>Ericaceae</taxon>
        <taxon>Ericoideae</taxon>
        <taxon>Rhodoreae</taxon>
        <taxon>Rhododendron</taxon>
    </lineage>
</organism>
<sequence length="58" mass="6464">MPLGIASLNVWSLLTTMPLGIASLDVLSLSTTCLLALHLSMYWVFQPLYFLPLHLLMC</sequence>
<dbReference type="EMBL" id="CM046395">
    <property type="protein sequence ID" value="KAI8542769.1"/>
    <property type="molecule type" value="Genomic_DNA"/>
</dbReference>
<accession>A0ACC0MQC6</accession>
<comment type="caution">
    <text evidence="1">The sequence shown here is derived from an EMBL/GenBank/DDBJ whole genome shotgun (WGS) entry which is preliminary data.</text>
</comment>
<dbReference type="Proteomes" id="UP001062846">
    <property type="component" value="Chromosome 8"/>
</dbReference>
<keyword evidence="2" id="KW-1185">Reference proteome</keyword>
<reference evidence="1" key="1">
    <citation type="submission" date="2022-02" db="EMBL/GenBank/DDBJ databases">
        <title>Plant Genome Project.</title>
        <authorList>
            <person name="Zhang R.-G."/>
        </authorList>
    </citation>
    <scope>NUCLEOTIDE SEQUENCE</scope>
    <source>
        <strain evidence="1">AT1</strain>
    </source>
</reference>
<name>A0ACC0MQC6_RHOML</name>
<evidence type="ECO:0000313" key="2">
    <source>
        <dbReference type="Proteomes" id="UP001062846"/>
    </source>
</evidence>
<gene>
    <name evidence="1" type="ORF">RHMOL_Rhmol08G0165400</name>
</gene>
<proteinExistence type="predicted"/>